<sequence length="73" mass="8966">MTVLTRGPEELPAALVERGRRRPVARIQDGWRIDDEWWRDPINRRYYRVMLDDGSLRTLYHNLADDRWYEQSY</sequence>
<name>A0A6J4ULT8_9BACT</name>
<protein>
    <submittedName>
        <fullName evidence="1">Uncharacterized protein</fullName>
    </submittedName>
</protein>
<evidence type="ECO:0000313" key="1">
    <source>
        <dbReference type="EMBL" id="CAA9550753.1"/>
    </source>
</evidence>
<gene>
    <name evidence="1" type="ORF">AVDCRST_MAG19-792</name>
</gene>
<reference evidence="1" key="1">
    <citation type="submission" date="2020-02" db="EMBL/GenBank/DDBJ databases">
        <authorList>
            <person name="Meier V. D."/>
        </authorList>
    </citation>
    <scope>NUCLEOTIDE SEQUENCE</scope>
    <source>
        <strain evidence="1">AVDCRST_MAG19</strain>
    </source>
</reference>
<organism evidence="1">
    <name type="scientific">uncultured Thermomicrobiales bacterium</name>
    <dbReference type="NCBI Taxonomy" id="1645740"/>
    <lineage>
        <taxon>Bacteria</taxon>
        <taxon>Pseudomonadati</taxon>
        <taxon>Thermomicrobiota</taxon>
        <taxon>Thermomicrobia</taxon>
        <taxon>Thermomicrobiales</taxon>
        <taxon>environmental samples</taxon>
    </lineage>
</organism>
<dbReference type="AlphaFoldDB" id="A0A6J4ULT8"/>
<proteinExistence type="predicted"/>
<accession>A0A6J4ULT8</accession>
<dbReference type="EMBL" id="CADCWL010000035">
    <property type="protein sequence ID" value="CAA9550753.1"/>
    <property type="molecule type" value="Genomic_DNA"/>
</dbReference>